<proteinExistence type="predicted"/>
<gene>
    <name evidence="5" type="ORF">JZ786_15305</name>
</gene>
<dbReference type="AlphaFoldDB" id="A0A9X7Z515"/>
<keyword evidence="3" id="KW-0178">Competence</keyword>
<dbReference type="InterPro" id="IPR000983">
    <property type="entry name" value="Bac_GSPG_pilin"/>
</dbReference>
<dbReference type="InterPro" id="IPR012902">
    <property type="entry name" value="N_methyl_site"/>
</dbReference>
<keyword evidence="2" id="KW-0488">Methylation</keyword>
<dbReference type="PRINTS" id="PR00813">
    <property type="entry name" value="BCTERIALGSPG"/>
</dbReference>
<dbReference type="GO" id="GO:0030420">
    <property type="term" value="P:establishment of competence for transformation"/>
    <property type="evidence" value="ECO:0007669"/>
    <property type="project" value="UniProtKB-KW"/>
</dbReference>
<dbReference type="Pfam" id="PF07963">
    <property type="entry name" value="N_methyl"/>
    <property type="match status" value="1"/>
</dbReference>
<dbReference type="Proteomes" id="UP000663505">
    <property type="component" value="Chromosome"/>
</dbReference>
<organism evidence="5 6">
    <name type="scientific">Alicyclobacillus mengziensis</name>
    <dbReference type="NCBI Taxonomy" id="2931921"/>
    <lineage>
        <taxon>Bacteria</taxon>
        <taxon>Bacillati</taxon>
        <taxon>Bacillota</taxon>
        <taxon>Bacilli</taxon>
        <taxon>Bacillales</taxon>
        <taxon>Alicyclobacillaceae</taxon>
        <taxon>Alicyclobacillus</taxon>
    </lineage>
</organism>
<dbReference type="NCBIfam" id="TIGR02532">
    <property type="entry name" value="IV_pilin_GFxxxE"/>
    <property type="match status" value="1"/>
</dbReference>
<feature type="transmembrane region" description="Helical" evidence="4">
    <location>
        <begin position="20"/>
        <end position="39"/>
    </location>
</feature>
<sequence length="124" mass="13265">MTMDKRATTGRDGGFTLMEMVVAVLIVSVMMTVVTPHLISAGKRAERTACEQNQRTIRAALSEYDLLNNNYPSGNSAQQIEALVQSNILTSVPKDPAGGNYVINDADTNNVTVSCDIHGPLGTP</sequence>
<keyword evidence="4" id="KW-1133">Transmembrane helix</keyword>
<accession>A0A9X7Z515</accession>
<evidence type="ECO:0000256" key="4">
    <source>
        <dbReference type="SAM" id="Phobius"/>
    </source>
</evidence>
<evidence type="ECO:0000313" key="6">
    <source>
        <dbReference type="Proteomes" id="UP000663505"/>
    </source>
</evidence>
<keyword evidence="4" id="KW-0472">Membrane</keyword>
<dbReference type="Gene3D" id="3.30.700.10">
    <property type="entry name" value="Glycoprotein, Type 4 Pilin"/>
    <property type="match status" value="1"/>
</dbReference>
<dbReference type="GO" id="GO:0015628">
    <property type="term" value="P:protein secretion by the type II secretion system"/>
    <property type="evidence" value="ECO:0007669"/>
    <property type="project" value="InterPro"/>
</dbReference>
<dbReference type="KEGG" id="afx:JZ786_15305"/>
<evidence type="ECO:0000313" key="5">
    <source>
        <dbReference type="EMBL" id="QSO45902.1"/>
    </source>
</evidence>
<dbReference type="GO" id="GO:0015627">
    <property type="term" value="C:type II protein secretion system complex"/>
    <property type="evidence" value="ECO:0007669"/>
    <property type="project" value="InterPro"/>
</dbReference>
<reference evidence="5 6" key="1">
    <citation type="submission" date="2021-02" db="EMBL/GenBank/DDBJ databases">
        <title>Alicyclobacillus curvatus sp. nov. and Alicyclobacillus mengziensis sp. nov., two acidophilic bacteria isolated from acid mine drainage.</title>
        <authorList>
            <person name="Huang Y."/>
        </authorList>
    </citation>
    <scope>NUCLEOTIDE SEQUENCE [LARGE SCALE GENOMIC DNA]</scope>
    <source>
        <strain evidence="5 6">S30H14</strain>
    </source>
</reference>
<name>A0A9X7Z515_9BACL</name>
<keyword evidence="6" id="KW-1185">Reference proteome</keyword>
<dbReference type="EMBL" id="CP071182">
    <property type="protein sequence ID" value="QSO45902.1"/>
    <property type="molecule type" value="Genomic_DNA"/>
</dbReference>
<protein>
    <submittedName>
        <fullName evidence="5">Prepilin-type N-terminal cleavage/methylation domain-containing protein</fullName>
    </submittedName>
</protein>
<evidence type="ECO:0000256" key="1">
    <source>
        <dbReference type="ARBA" id="ARBA00004241"/>
    </source>
</evidence>
<dbReference type="PANTHER" id="PTHR30093">
    <property type="entry name" value="GENERAL SECRETION PATHWAY PROTEIN G"/>
    <property type="match status" value="1"/>
</dbReference>
<evidence type="ECO:0000256" key="2">
    <source>
        <dbReference type="ARBA" id="ARBA00022481"/>
    </source>
</evidence>
<dbReference type="InterPro" id="IPR045584">
    <property type="entry name" value="Pilin-like"/>
</dbReference>
<comment type="subcellular location">
    <subcellularLocation>
        <location evidence="1">Cell surface</location>
    </subcellularLocation>
</comment>
<evidence type="ECO:0000256" key="3">
    <source>
        <dbReference type="ARBA" id="ARBA00023287"/>
    </source>
</evidence>
<dbReference type="SUPFAM" id="SSF54523">
    <property type="entry name" value="Pili subunits"/>
    <property type="match status" value="1"/>
</dbReference>
<dbReference type="GO" id="GO:0009986">
    <property type="term" value="C:cell surface"/>
    <property type="evidence" value="ECO:0007669"/>
    <property type="project" value="UniProtKB-SubCell"/>
</dbReference>
<keyword evidence="4" id="KW-0812">Transmembrane</keyword>